<reference evidence="3" key="1">
    <citation type="submission" date="2025-08" db="UniProtKB">
        <authorList>
            <consortium name="RefSeq"/>
        </authorList>
    </citation>
    <scope>IDENTIFICATION</scope>
    <source>
        <strain evidence="3">Quisiro</strain>
        <tissue evidence="3">Liver</tissue>
    </source>
</reference>
<dbReference type="InParanoid" id="A0A2I4ATV3"/>
<feature type="region of interest" description="Disordered" evidence="1">
    <location>
        <begin position="44"/>
        <end position="188"/>
    </location>
</feature>
<dbReference type="AlphaFoldDB" id="A0A2I4ATV3"/>
<feature type="compositionally biased region" description="Polar residues" evidence="1">
    <location>
        <begin position="46"/>
        <end position="58"/>
    </location>
</feature>
<proteinExistence type="predicted"/>
<dbReference type="STRING" id="52670.A0A2I4ATV3"/>
<keyword evidence="2" id="KW-1185">Reference proteome</keyword>
<dbReference type="GeneID" id="106514281"/>
<organism evidence="2 3">
    <name type="scientific">Austrofundulus limnaeus</name>
    <name type="common">Annual killifish</name>
    <dbReference type="NCBI Taxonomy" id="52670"/>
    <lineage>
        <taxon>Eukaryota</taxon>
        <taxon>Metazoa</taxon>
        <taxon>Chordata</taxon>
        <taxon>Craniata</taxon>
        <taxon>Vertebrata</taxon>
        <taxon>Euteleostomi</taxon>
        <taxon>Actinopterygii</taxon>
        <taxon>Neopterygii</taxon>
        <taxon>Teleostei</taxon>
        <taxon>Neoteleostei</taxon>
        <taxon>Acanthomorphata</taxon>
        <taxon>Ovalentaria</taxon>
        <taxon>Atherinomorphae</taxon>
        <taxon>Cyprinodontiformes</taxon>
        <taxon>Rivulidae</taxon>
        <taxon>Austrofundulus</taxon>
    </lineage>
</organism>
<dbReference type="RefSeq" id="XP_013858911.1">
    <property type="nucleotide sequence ID" value="XM_014003457.1"/>
</dbReference>
<gene>
    <name evidence="3" type="primary">LOC106514281</name>
</gene>
<dbReference type="KEGG" id="alim:106514281"/>
<feature type="compositionally biased region" description="Low complexity" evidence="1">
    <location>
        <begin position="91"/>
        <end position="103"/>
    </location>
</feature>
<dbReference type="Proteomes" id="UP000192220">
    <property type="component" value="Unplaced"/>
</dbReference>
<accession>A0A2I4ATV3</accession>
<name>A0A2I4ATV3_AUSLI</name>
<protein>
    <submittedName>
        <fullName evidence="3">Uncharacterized protein LOC106514281</fullName>
    </submittedName>
</protein>
<evidence type="ECO:0000256" key="1">
    <source>
        <dbReference type="SAM" id="MobiDB-lite"/>
    </source>
</evidence>
<feature type="compositionally biased region" description="Acidic residues" evidence="1">
    <location>
        <begin position="134"/>
        <end position="144"/>
    </location>
</feature>
<evidence type="ECO:0000313" key="2">
    <source>
        <dbReference type="Proteomes" id="UP000192220"/>
    </source>
</evidence>
<sequence>MSVPAGFTVLSLMVISHPASMHGLPCSSLGHCFGSLSDLSDVNADSAPSVQSNNSRSNKGLPEAAAGPVLSQPEIRPCSPHVGQHKPAEKTSSCISSGSTRSGDLNDTNSNCVMQDKHEGVRLGSPPSFGDFSENSEDELESEFGPEQKYPRIPRPSITIRQPKESKFQETESGRSDDRETEDGGLSGMKHNTGVFRFFIVFLFFPRSTPQIHLPAVLRWGCSVQI</sequence>
<evidence type="ECO:0000313" key="3">
    <source>
        <dbReference type="RefSeq" id="XP_013858911.1"/>
    </source>
</evidence>
<dbReference type="OrthoDB" id="8956694at2759"/>
<feature type="compositionally biased region" description="Basic and acidic residues" evidence="1">
    <location>
        <begin position="162"/>
        <end position="178"/>
    </location>
</feature>